<gene>
    <name evidence="1" type="ORF">PENSOL_c057G03136</name>
</gene>
<dbReference type="STRING" id="60172.A0A1V6QPV4"/>
<accession>A0A1V6QPV4</accession>
<proteinExistence type="predicted"/>
<dbReference type="AlphaFoldDB" id="A0A1V6QPV4"/>
<organism evidence="1 2">
    <name type="scientific">Penicillium solitum</name>
    <dbReference type="NCBI Taxonomy" id="60172"/>
    <lineage>
        <taxon>Eukaryota</taxon>
        <taxon>Fungi</taxon>
        <taxon>Dikarya</taxon>
        <taxon>Ascomycota</taxon>
        <taxon>Pezizomycotina</taxon>
        <taxon>Eurotiomycetes</taxon>
        <taxon>Eurotiomycetidae</taxon>
        <taxon>Eurotiales</taxon>
        <taxon>Aspergillaceae</taxon>
        <taxon>Penicillium</taxon>
    </lineage>
</organism>
<keyword evidence="2" id="KW-1185">Reference proteome</keyword>
<comment type="caution">
    <text evidence="1">The sequence shown here is derived from an EMBL/GenBank/DDBJ whole genome shotgun (WGS) entry which is preliminary data.</text>
</comment>
<evidence type="ECO:0000313" key="2">
    <source>
        <dbReference type="Proteomes" id="UP000191612"/>
    </source>
</evidence>
<evidence type="ECO:0000313" key="1">
    <source>
        <dbReference type="EMBL" id="OQD91235.1"/>
    </source>
</evidence>
<dbReference type="Proteomes" id="UP000191612">
    <property type="component" value="Unassembled WGS sequence"/>
</dbReference>
<dbReference type="EMBL" id="MDYO01000057">
    <property type="protein sequence ID" value="OQD91235.1"/>
    <property type="molecule type" value="Genomic_DNA"/>
</dbReference>
<sequence>MEQIQLVLTPASAQKSCKAHMSQQKASPNILVLAEGTTAFWLGNPAAENLAI</sequence>
<protein>
    <submittedName>
        <fullName evidence="1">Uncharacterized protein</fullName>
    </submittedName>
</protein>
<reference evidence="2" key="1">
    <citation type="journal article" date="2017" name="Nat. Microbiol.">
        <title>Global analysis of biosynthetic gene clusters reveals vast potential of secondary metabolite production in Penicillium species.</title>
        <authorList>
            <person name="Nielsen J.C."/>
            <person name="Grijseels S."/>
            <person name="Prigent S."/>
            <person name="Ji B."/>
            <person name="Dainat J."/>
            <person name="Nielsen K.F."/>
            <person name="Frisvad J.C."/>
            <person name="Workman M."/>
            <person name="Nielsen J."/>
        </authorList>
    </citation>
    <scope>NUCLEOTIDE SEQUENCE [LARGE SCALE GENOMIC DNA]</scope>
    <source>
        <strain evidence="2">IBT 29525</strain>
    </source>
</reference>
<name>A0A1V6QPV4_9EURO</name>